<evidence type="ECO:0000313" key="2">
    <source>
        <dbReference type="EMBL" id="MDR6302135.1"/>
    </source>
</evidence>
<evidence type="ECO:0000313" key="3">
    <source>
        <dbReference type="Proteomes" id="UP001257659"/>
    </source>
</evidence>
<feature type="signal peptide" evidence="1">
    <location>
        <begin position="1"/>
        <end position="23"/>
    </location>
</feature>
<evidence type="ECO:0000256" key="1">
    <source>
        <dbReference type="SAM" id="SignalP"/>
    </source>
</evidence>
<keyword evidence="3" id="KW-1185">Reference proteome</keyword>
<dbReference type="EMBL" id="JAVDQA010000011">
    <property type="protein sequence ID" value="MDR6302135.1"/>
    <property type="molecule type" value="Genomic_DNA"/>
</dbReference>
<accession>A0ABU1K957</accession>
<name>A0ABU1K957_9FLAO</name>
<gene>
    <name evidence="2" type="ORF">GGR31_002814</name>
</gene>
<sequence length="142" mass="16032">MKKITLKMIFTLIVLFSLTDVNAQLSASFYGNDADSKIGIGYDFNEKLWGEIRVYSGPSITNTTAEAVLNYNFIRKEKYQTYVGIGAIANNLNGIIAPIGLRFSPIESLSNFLIHIELQPAYIFDYDDAFLTGFFGIRYKFD</sequence>
<dbReference type="RefSeq" id="WP_309730431.1">
    <property type="nucleotide sequence ID" value="NZ_JAVDQA010000011.1"/>
</dbReference>
<dbReference type="Proteomes" id="UP001257659">
    <property type="component" value="Unassembled WGS sequence"/>
</dbReference>
<organism evidence="2 3">
    <name type="scientific">Mesonia maritima</name>
    <dbReference type="NCBI Taxonomy" id="1793873"/>
    <lineage>
        <taxon>Bacteria</taxon>
        <taxon>Pseudomonadati</taxon>
        <taxon>Bacteroidota</taxon>
        <taxon>Flavobacteriia</taxon>
        <taxon>Flavobacteriales</taxon>
        <taxon>Flavobacteriaceae</taxon>
        <taxon>Mesonia</taxon>
    </lineage>
</organism>
<proteinExistence type="predicted"/>
<protein>
    <submittedName>
        <fullName evidence="2">Uncharacterized protein</fullName>
    </submittedName>
</protein>
<feature type="chain" id="PRO_5045331182" evidence="1">
    <location>
        <begin position="24"/>
        <end position="142"/>
    </location>
</feature>
<keyword evidence="1" id="KW-0732">Signal</keyword>
<comment type="caution">
    <text evidence="2">The sequence shown here is derived from an EMBL/GenBank/DDBJ whole genome shotgun (WGS) entry which is preliminary data.</text>
</comment>
<reference evidence="2 3" key="1">
    <citation type="submission" date="2023-07" db="EMBL/GenBank/DDBJ databases">
        <title>Genomic Encyclopedia of Type Strains, Phase IV (KMG-IV): sequencing the most valuable type-strain genomes for metagenomic binning, comparative biology and taxonomic classification.</title>
        <authorList>
            <person name="Goeker M."/>
        </authorList>
    </citation>
    <scope>NUCLEOTIDE SEQUENCE [LARGE SCALE GENOMIC DNA]</scope>
    <source>
        <strain evidence="2 3">DSM 102814</strain>
    </source>
</reference>